<organism evidence="1 2">
    <name type="scientific">Agrococcus carbonis</name>
    <dbReference type="NCBI Taxonomy" id="684552"/>
    <lineage>
        <taxon>Bacteria</taxon>
        <taxon>Bacillati</taxon>
        <taxon>Actinomycetota</taxon>
        <taxon>Actinomycetes</taxon>
        <taxon>Micrococcales</taxon>
        <taxon>Microbacteriaceae</taxon>
        <taxon>Agrococcus</taxon>
    </lineage>
</organism>
<proteinExistence type="predicted"/>
<keyword evidence="2" id="KW-1185">Reference proteome</keyword>
<accession>A0A1H1Q053</accession>
<evidence type="ECO:0000313" key="1">
    <source>
        <dbReference type="EMBL" id="SDS16339.1"/>
    </source>
</evidence>
<protein>
    <submittedName>
        <fullName evidence="1">Uncharacterized protein</fullName>
    </submittedName>
</protein>
<reference evidence="2" key="1">
    <citation type="submission" date="2016-10" db="EMBL/GenBank/DDBJ databases">
        <authorList>
            <person name="Varghese N."/>
            <person name="Submissions S."/>
        </authorList>
    </citation>
    <scope>NUCLEOTIDE SEQUENCE [LARGE SCALE GENOMIC DNA]</scope>
    <source>
        <strain evidence="2">DSM 22965</strain>
    </source>
</reference>
<name>A0A1H1Q053_9MICO</name>
<dbReference type="Proteomes" id="UP000199649">
    <property type="component" value="Chromosome I"/>
</dbReference>
<evidence type="ECO:0000313" key="2">
    <source>
        <dbReference type="Proteomes" id="UP000199649"/>
    </source>
</evidence>
<dbReference type="STRING" id="684552.SAMN04489719_1684"/>
<dbReference type="EMBL" id="LT629734">
    <property type="protein sequence ID" value="SDS16339.1"/>
    <property type="molecule type" value="Genomic_DNA"/>
</dbReference>
<gene>
    <name evidence="1" type="ORF">SAMN04489719_1684</name>
</gene>
<sequence>MRAVRANQATLLRQNYLGMKDSADVPEPNRFSSTTYDFAVQLRRPEAASAHRADPLLHLVWHDYPGEWFEQDASSEEEAKRRVSNFRALLNSDVAILLIDGQRLVDHAGEEERYLRSVLGSMRDVLESVKDELLDGSAGLEQFPRIWMIALSKADLLPHLDVDSFADLVVRKAGYELSVLRQSIATLVVADDALSVGEDFVLLSSARFEPGRIVFEDQVGVDLLLPIASLLPIERGNRWAQLRLLPNEVARRLLRNAAHVARFAAWGARIAGRLPGKLALLATLIDLEAVERLAQLGHDELVEAHNRAVARNEGARAAATQFLLQIKKAEEEKVLARSTR</sequence>
<dbReference type="AlphaFoldDB" id="A0A1H1Q053"/>